<dbReference type="RefSeq" id="WP_221861114.1">
    <property type="nucleotide sequence ID" value="NZ_JAIKTU010000007.1"/>
</dbReference>
<dbReference type="CDD" id="cd06223">
    <property type="entry name" value="PRTases_typeI"/>
    <property type="match status" value="1"/>
</dbReference>
<keyword evidence="4" id="KW-1185">Reference proteome</keyword>
<dbReference type="SUPFAM" id="SSF53271">
    <property type="entry name" value="PRTase-like"/>
    <property type="match status" value="1"/>
</dbReference>
<reference evidence="3 4" key="1">
    <citation type="journal article" date="2021" name="Cell Host Microbe">
        <title>in vivo commensal control of Clostridioides difficile virulence.</title>
        <authorList>
            <person name="Girinathan B.P."/>
            <person name="Dibenedetto N."/>
            <person name="Worley J.N."/>
            <person name="Peltier J."/>
            <person name="Arrieta-Ortiz M.L."/>
            <person name="Rupa Christinal Immanuel S."/>
            <person name="Lavin R."/>
            <person name="Delaney M.L."/>
            <person name="Cummins C."/>
            <person name="Hoffmann M."/>
            <person name="Luo Y."/>
            <person name="Gonzalez-Escalona N."/>
            <person name="Allard M."/>
            <person name="Onderdonk A.B."/>
            <person name="Gerber G.K."/>
            <person name="Sonenshein A.L."/>
            <person name="Baliga N."/>
            <person name="Dupuy B."/>
            <person name="Bry L."/>
        </authorList>
    </citation>
    <scope>NUCLEOTIDE SEQUENCE [LARGE SCALE GENOMIC DNA]</scope>
    <source>
        <strain evidence="3 4">DSM 599</strain>
    </source>
</reference>
<comment type="caution">
    <text evidence="3">The sequence shown here is derived from an EMBL/GenBank/DDBJ whole genome shotgun (WGS) entry which is preliminary data.</text>
</comment>
<evidence type="ECO:0000313" key="3">
    <source>
        <dbReference type="EMBL" id="MBY0755763.1"/>
    </source>
</evidence>
<dbReference type="InterPro" id="IPR000836">
    <property type="entry name" value="PRTase_dom"/>
</dbReference>
<dbReference type="Gene3D" id="3.40.50.2020">
    <property type="match status" value="1"/>
</dbReference>
<evidence type="ECO:0000256" key="1">
    <source>
        <dbReference type="ARBA" id="ARBA00008007"/>
    </source>
</evidence>
<dbReference type="EMBL" id="JAIKTU010000007">
    <property type="protein sequence ID" value="MBY0755763.1"/>
    <property type="molecule type" value="Genomic_DNA"/>
</dbReference>
<protein>
    <submittedName>
        <fullName evidence="3">ComF family protein</fullName>
    </submittedName>
</protein>
<comment type="similarity">
    <text evidence="1">Belongs to the ComF/GntX family.</text>
</comment>
<gene>
    <name evidence="3" type="ORF">K5V21_09880</name>
</gene>
<feature type="domain" description="Phosphoribosyltransferase" evidence="2">
    <location>
        <begin position="116"/>
        <end position="208"/>
    </location>
</feature>
<dbReference type="PANTHER" id="PTHR47505:SF1">
    <property type="entry name" value="DNA UTILIZATION PROTEIN YHGH"/>
    <property type="match status" value="1"/>
</dbReference>
<dbReference type="InterPro" id="IPR051910">
    <property type="entry name" value="ComF/GntX_DNA_util-trans"/>
</dbReference>
<dbReference type="Proteomes" id="UP001299068">
    <property type="component" value="Unassembled WGS sequence"/>
</dbReference>
<proteinExistence type="inferred from homology"/>
<dbReference type="InterPro" id="IPR029057">
    <property type="entry name" value="PRTase-like"/>
</dbReference>
<evidence type="ECO:0000313" key="4">
    <source>
        <dbReference type="Proteomes" id="UP001299068"/>
    </source>
</evidence>
<name>A0ABS7KYT8_CLOSR</name>
<organism evidence="3 4">
    <name type="scientific">Clostridium sardiniense</name>
    <name type="common">Clostridium absonum</name>
    <dbReference type="NCBI Taxonomy" id="29369"/>
    <lineage>
        <taxon>Bacteria</taxon>
        <taxon>Bacillati</taxon>
        <taxon>Bacillota</taxon>
        <taxon>Clostridia</taxon>
        <taxon>Eubacteriales</taxon>
        <taxon>Clostridiaceae</taxon>
        <taxon>Clostridium</taxon>
    </lineage>
</organism>
<dbReference type="Pfam" id="PF00156">
    <property type="entry name" value="Pribosyltran"/>
    <property type="match status" value="1"/>
</dbReference>
<evidence type="ECO:0000259" key="2">
    <source>
        <dbReference type="Pfam" id="PF00156"/>
    </source>
</evidence>
<dbReference type="PANTHER" id="PTHR47505">
    <property type="entry name" value="DNA UTILIZATION PROTEIN YHGH"/>
    <property type="match status" value="1"/>
</dbReference>
<sequence length="211" mass="24510">MGRRIFKLLDYLKESVLQILFSYPSTCIICQEEEEEGICKSCLRSIKLCTEDEYYGYYKGALKELIHLFKFKKDFLAGEILVDMLETKISNISKEYILTYIPIGKKSKKTRGFNQCEYIAKLLSKRLDLNYMETLIKSKETKTQKELSKNERRENIKDSFSIRDKCDIKGKKFILIDDVVTTGATIEEGIKILKENGAKKIKILTIAKSRI</sequence>
<accession>A0ABS7KYT8</accession>